<dbReference type="OrthoDB" id="2593732at2759"/>
<keyword evidence="5" id="KW-0804">Transcription</keyword>
<dbReference type="Pfam" id="PF00172">
    <property type="entry name" value="Zn_clus"/>
    <property type="match status" value="1"/>
</dbReference>
<keyword evidence="2" id="KW-0862">Zinc</keyword>
<evidence type="ECO:0000259" key="8">
    <source>
        <dbReference type="PROSITE" id="PS50048"/>
    </source>
</evidence>
<keyword evidence="1" id="KW-0479">Metal-binding</keyword>
<dbReference type="SUPFAM" id="SSF57701">
    <property type="entry name" value="Zn2/Cys6 DNA-binding domain"/>
    <property type="match status" value="1"/>
</dbReference>
<dbReference type="GO" id="GO:0008270">
    <property type="term" value="F:zinc ion binding"/>
    <property type="evidence" value="ECO:0007669"/>
    <property type="project" value="InterPro"/>
</dbReference>
<dbReference type="Gene3D" id="4.10.240.10">
    <property type="entry name" value="Zn(2)-C6 fungal-type DNA-binding domain"/>
    <property type="match status" value="1"/>
</dbReference>
<reference evidence="9 10" key="2">
    <citation type="submission" date="2015-05" db="EMBL/GenBank/DDBJ databases">
        <authorList>
            <person name="Morales-Cruz A."/>
            <person name="Amrine K.C."/>
            <person name="Cantu D."/>
        </authorList>
    </citation>
    <scope>NUCLEOTIDE SEQUENCE [LARGE SCALE GENOMIC DNA]</scope>
    <source>
        <strain evidence="9">UCRPC4</strain>
    </source>
</reference>
<evidence type="ECO:0000256" key="2">
    <source>
        <dbReference type="ARBA" id="ARBA00022833"/>
    </source>
</evidence>
<dbReference type="PANTHER" id="PTHR36206:SF12">
    <property type="entry name" value="ASPERCRYPTIN BIOSYNTHESIS CLUSTER-SPECIFIC TRANSCRIPTION REGULATOR ATNN-RELATED"/>
    <property type="match status" value="1"/>
</dbReference>
<evidence type="ECO:0000256" key="7">
    <source>
        <dbReference type="SAM" id="MobiDB-lite"/>
    </source>
</evidence>
<protein>
    <submittedName>
        <fullName evidence="9">Putative transcription factor cys6</fullName>
    </submittedName>
</protein>
<dbReference type="EMBL" id="LCWF01000064">
    <property type="protein sequence ID" value="KKY23807.1"/>
    <property type="molecule type" value="Genomic_DNA"/>
</dbReference>
<keyword evidence="6" id="KW-0539">Nucleus</keyword>
<evidence type="ECO:0000313" key="10">
    <source>
        <dbReference type="Proteomes" id="UP000053317"/>
    </source>
</evidence>
<feature type="region of interest" description="Disordered" evidence="7">
    <location>
        <begin position="69"/>
        <end position="90"/>
    </location>
</feature>
<evidence type="ECO:0000256" key="3">
    <source>
        <dbReference type="ARBA" id="ARBA00023015"/>
    </source>
</evidence>
<name>A0A0G2EM07_PHACM</name>
<dbReference type="InterPro" id="IPR001138">
    <property type="entry name" value="Zn2Cys6_DnaBD"/>
</dbReference>
<keyword evidence="3" id="KW-0805">Transcription regulation</keyword>
<proteinExistence type="predicted"/>
<dbReference type="Proteomes" id="UP000053317">
    <property type="component" value="Unassembled WGS sequence"/>
</dbReference>
<dbReference type="SMART" id="SM00066">
    <property type="entry name" value="GAL4"/>
    <property type="match status" value="1"/>
</dbReference>
<dbReference type="InterPro" id="IPR052360">
    <property type="entry name" value="Transcr_Regulatory_Proteins"/>
</dbReference>
<keyword evidence="4" id="KW-0238">DNA-binding</keyword>
<evidence type="ECO:0000256" key="4">
    <source>
        <dbReference type="ARBA" id="ARBA00023125"/>
    </source>
</evidence>
<dbReference type="AlphaFoldDB" id="A0A0G2EM07"/>
<keyword evidence="10" id="KW-1185">Reference proteome</keyword>
<reference evidence="9 10" key="1">
    <citation type="submission" date="2015-05" db="EMBL/GenBank/DDBJ databases">
        <title>Distinctive expansion of gene families associated with plant cell wall degradation and secondary metabolism in the genomes of grapevine trunk pathogens.</title>
        <authorList>
            <person name="Lawrence D.P."/>
            <person name="Travadon R."/>
            <person name="Rolshausen P.E."/>
            <person name="Baumgartner K."/>
        </authorList>
    </citation>
    <scope>NUCLEOTIDE SEQUENCE [LARGE SCALE GENOMIC DNA]</scope>
    <source>
        <strain evidence="9">UCRPC4</strain>
    </source>
</reference>
<evidence type="ECO:0000256" key="5">
    <source>
        <dbReference type="ARBA" id="ARBA00023163"/>
    </source>
</evidence>
<comment type="caution">
    <text evidence="9">The sequence shown here is derived from an EMBL/GenBank/DDBJ whole genome shotgun (WGS) entry which is preliminary data.</text>
</comment>
<sequence>MVEIITPLEKVKSRKKPHSKVRTGCLTCKIRRVKCDETKPVCIRCSSFGRKCDGYAQWKPKELEIKNPATTTISTTVPTPRESTLPSSRSPLPLSLSQFAGSPEEISSFQYFCEKTVPLLDAVSLVPFFRESVLLLSDNNDIIKSLVLAISCTHQSISRPTQDVAKQRALFFAHYNKALRHMIGATNPNIGVVVTACTMFAACDDICGRGHSALRHIAAAFAIVHTYQMKDQSEKDKASDEIIETYVGPLLELCRRRAVLFKGDDIGGVPEGPSKITLPDAFSNSEEAMQVLNNLISRYLGRYTDPWSIPDRVIDIDGLDDQKDLETAFLQWGHMVNEYLLANSDNFDFIFKARGSLLRIHGSILSVMVKTAFQPDEMEWDRYDIWRGMAQNLQPIVEGYIELVRCDQHQDIDDERDFGIIPPLFLVAIRCREPQTRRLALQQLYRLRRAEGSWSSFAAAKIAETIINIEERGLAIVRDPQDVPKENRIRALDVHWEESPGSMPLTKIIRSSGYQGLIQSRPMLKMSSP</sequence>
<evidence type="ECO:0000313" key="9">
    <source>
        <dbReference type="EMBL" id="KKY23807.1"/>
    </source>
</evidence>
<gene>
    <name evidence="9" type="ORF">UCRPC4_g02620</name>
</gene>
<dbReference type="PANTHER" id="PTHR36206">
    <property type="entry name" value="ASPERCRYPTIN BIOSYNTHESIS CLUSTER-SPECIFIC TRANSCRIPTION REGULATOR ATNN-RELATED"/>
    <property type="match status" value="1"/>
</dbReference>
<dbReference type="GO" id="GO:0000981">
    <property type="term" value="F:DNA-binding transcription factor activity, RNA polymerase II-specific"/>
    <property type="evidence" value="ECO:0007669"/>
    <property type="project" value="InterPro"/>
</dbReference>
<evidence type="ECO:0000256" key="6">
    <source>
        <dbReference type="ARBA" id="ARBA00023242"/>
    </source>
</evidence>
<dbReference type="PROSITE" id="PS50048">
    <property type="entry name" value="ZN2_CY6_FUNGAL_2"/>
    <property type="match status" value="1"/>
</dbReference>
<feature type="domain" description="Zn(2)-C6 fungal-type" evidence="8">
    <location>
        <begin position="24"/>
        <end position="52"/>
    </location>
</feature>
<dbReference type="InterPro" id="IPR036864">
    <property type="entry name" value="Zn2-C6_fun-type_DNA-bd_sf"/>
</dbReference>
<organism evidence="9 10">
    <name type="scientific">Phaeomoniella chlamydospora</name>
    <name type="common">Phaeoacremonium chlamydosporum</name>
    <dbReference type="NCBI Taxonomy" id="158046"/>
    <lineage>
        <taxon>Eukaryota</taxon>
        <taxon>Fungi</taxon>
        <taxon>Dikarya</taxon>
        <taxon>Ascomycota</taxon>
        <taxon>Pezizomycotina</taxon>
        <taxon>Eurotiomycetes</taxon>
        <taxon>Chaetothyriomycetidae</taxon>
        <taxon>Phaeomoniellales</taxon>
        <taxon>Phaeomoniellaceae</taxon>
        <taxon>Phaeomoniella</taxon>
    </lineage>
</organism>
<dbReference type="PROSITE" id="PS00463">
    <property type="entry name" value="ZN2_CY6_FUNGAL_1"/>
    <property type="match status" value="1"/>
</dbReference>
<accession>A0A0G2EM07</accession>
<dbReference type="CDD" id="cd00067">
    <property type="entry name" value="GAL4"/>
    <property type="match status" value="1"/>
</dbReference>
<dbReference type="GO" id="GO:0003677">
    <property type="term" value="F:DNA binding"/>
    <property type="evidence" value="ECO:0007669"/>
    <property type="project" value="UniProtKB-KW"/>
</dbReference>
<evidence type="ECO:0000256" key="1">
    <source>
        <dbReference type="ARBA" id="ARBA00022723"/>
    </source>
</evidence>